<evidence type="ECO:0008006" key="3">
    <source>
        <dbReference type="Google" id="ProtNLM"/>
    </source>
</evidence>
<dbReference type="RefSeq" id="YP_009193458.1">
    <property type="nucleotide sequence ID" value="NC_028742.1"/>
</dbReference>
<dbReference type="Proteomes" id="UP000204054">
    <property type="component" value="Segment"/>
</dbReference>
<dbReference type="OrthoDB" id="30050at10239"/>
<evidence type="ECO:0000313" key="2">
    <source>
        <dbReference type="Proteomes" id="UP000204054"/>
    </source>
</evidence>
<keyword evidence="2" id="KW-1185">Reference proteome</keyword>
<gene>
    <name evidence="1" type="primary">3</name>
    <name evidence="1" type="ORF">SEA_BAEE_3</name>
</gene>
<accession>A0A0F6SJP4</accession>
<dbReference type="KEGG" id="vg:26586361"/>
<name>A0A0F6SJP4_9CAUD</name>
<dbReference type="GeneID" id="26586361"/>
<protein>
    <recommendedName>
        <fullName evidence="3">Glycosyltransferase</fullName>
    </recommendedName>
</protein>
<reference evidence="1 2" key="1">
    <citation type="journal article" date="2015" name="Genome Announc.">
        <title>Genome Sequences of Mycobacteriophages AlanGrant, Baee, Corofin, OrangeOswald, and Vincenzo, New Members of Cluster B.</title>
        <authorList>
            <person name="Pope W.H."/>
            <person name="Carbonara M.E."/>
            <person name="Cioffi H.M."/>
            <person name="Cruz T."/>
            <person name="Dang B.Q."/>
            <person name="Doyle A.N."/>
            <person name="Fan O.H."/>
            <person name="Gallagher M."/>
            <person name="Gentile G.M."/>
            <person name="German B.A."/>
            <person name="Farrell M.E."/>
            <person name="Gerwig M."/>
            <person name="Hunter K.L."/>
            <person name="Lefever V.E."/>
            <person name="Marfisi N.A."/>
            <person name="McDonnell J.E."/>
            <person name="Monga J.K."/>
            <person name="Quiroz K.G."/>
            <person name="Pong A.C."/>
            <person name="Rimple P.A."/>
            <person name="Situ M."/>
            <person name="Sohnen P.C."/>
            <person name="Stockinger A.N."/>
            <person name="Thompson P.K."/>
            <person name="Torchio N.M."/>
            <person name="Toner C.L."/>
            <person name="Ulbrich M.C."/>
            <person name="Vohra N.I."/>
            <person name="Zakir A."/>
            <person name="Adkins N.L."/>
            <person name="Brown B.R."/>
            <person name="Churilla B.M."/>
            <person name="Kramer Z.J."/>
            <person name="Lapin J.S."/>
            <person name="Montgomery M.T."/>
            <person name="Prout A.K."/>
            <person name="Grubb S.R."/>
            <person name="Warner M.H."/>
            <person name="Bowman C.A."/>
            <person name="Russell D.A."/>
            <person name="Hatfull G.F."/>
        </authorList>
    </citation>
    <scope>NUCLEOTIDE SEQUENCE [LARGE SCALE GENOMIC DNA]</scope>
</reference>
<sequence>MQIAIPSYHRPARIAETTLPLLRRGGVDMSTVTVFLTDETELEAYRPTIEQFGINVEVGHAVGMAAAANHIARAYPVGTQLVRIDDDVSSIVRRVDDKTLAEVEDITALFERGFREAAGTLWCVYPAANPFYMADRVRRSGLWYAEGCLFGYEVTGQGHELVSVDHGEDYERSIKFFEARGAITRLDGYSFKSKFWKEPGGMQETRTPENIMAGLTSITRRYPDLARLYYNAAGRPNLRLKVIR</sequence>
<organism evidence="1 2">
    <name type="scientific">Mycobacterium phage Baee</name>
    <dbReference type="NCBI Taxonomy" id="1647306"/>
    <lineage>
        <taxon>Viruses</taxon>
        <taxon>Duplodnaviria</taxon>
        <taxon>Heunggongvirae</taxon>
        <taxon>Uroviricota</taxon>
        <taxon>Caudoviricetes</taxon>
        <taxon>Bclasvirinae</taxon>
        <taxon>Acadianvirus</taxon>
        <taxon>Acadianvirus baee</taxon>
    </lineage>
</organism>
<evidence type="ECO:0000313" key="1">
    <source>
        <dbReference type="EMBL" id="AKF14572.1"/>
    </source>
</evidence>
<proteinExistence type="predicted"/>
<dbReference type="EMBL" id="KR080199">
    <property type="protein sequence ID" value="AKF14572.1"/>
    <property type="molecule type" value="Genomic_DNA"/>
</dbReference>